<accession>A0ABT0H6V4</accession>
<organism evidence="1 2">
    <name type="scientific">Psychroserpens algicola</name>
    <dbReference type="NCBI Taxonomy" id="1719034"/>
    <lineage>
        <taxon>Bacteria</taxon>
        <taxon>Pseudomonadati</taxon>
        <taxon>Bacteroidota</taxon>
        <taxon>Flavobacteriia</taxon>
        <taxon>Flavobacteriales</taxon>
        <taxon>Flavobacteriaceae</taxon>
        <taxon>Psychroserpens</taxon>
    </lineage>
</organism>
<gene>
    <name evidence="1" type="ORF">MUY34_05700</name>
</gene>
<dbReference type="Proteomes" id="UP001203687">
    <property type="component" value="Unassembled WGS sequence"/>
</dbReference>
<sequence>MKKVLLVLCLVGFASQICKSQEWLTSLDAAQRLALIQDKMVLMVWEEATTYPYPVLVEDASGRKVLVENLFEADYLNTWIWNHFVPVIVSESDYAKLFEDIDGKRKATYINKFNDDSIKIMDINGNIVNTKPVYDEFLNLSAHIRKYYINTAFLKGELLNYSNDKNFNTSFYLASKYIDAAIYLNKDVRSEVIELSSLYLQEANQFLSTENLDNKNGLAQKLELLSIYQDLVLNRPRKVLRQLNRIEPTEIDQSNEAMVAFLYLTAHRDLKDEKSASVWRSKVSLLNLKKAKDIITN</sequence>
<keyword evidence="2" id="KW-1185">Reference proteome</keyword>
<dbReference type="RefSeq" id="WP_248412285.1">
    <property type="nucleotide sequence ID" value="NZ_JALPQF010000004.1"/>
</dbReference>
<evidence type="ECO:0000313" key="2">
    <source>
        <dbReference type="Proteomes" id="UP001203687"/>
    </source>
</evidence>
<dbReference type="EMBL" id="JALPQF010000004">
    <property type="protein sequence ID" value="MCK8480107.1"/>
    <property type="molecule type" value="Genomic_DNA"/>
</dbReference>
<comment type="caution">
    <text evidence="1">The sequence shown here is derived from an EMBL/GenBank/DDBJ whole genome shotgun (WGS) entry which is preliminary data.</text>
</comment>
<evidence type="ECO:0000313" key="1">
    <source>
        <dbReference type="EMBL" id="MCK8480107.1"/>
    </source>
</evidence>
<proteinExistence type="predicted"/>
<protein>
    <submittedName>
        <fullName evidence="1">Uncharacterized protein</fullName>
    </submittedName>
</protein>
<name>A0ABT0H6V4_9FLAO</name>
<reference evidence="1" key="1">
    <citation type="submission" date="2022-04" db="EMBL/GenBank/DDBJ databases">
        <authorList>
            <person name="Ren T."/>
        </authorList>
    </citation>
    <scope>NUCLEOTIDE SEQUENCE</scope>
    <source>
        <strain evidence="1">F63249</strain>
    </source>
</reference>